<keyword evidence="6 7" id="KW-0472">Membrane</keyword>
<keyword evidence="5 7" id="KW-1133">Transmembrane helix</keyword>
<reference evidence="10 11" key="1">
    <citation type="submission" date="2019-10" db="EMBL/GenBank/DDBJ databases">
        <title>New species of Slilvanegrellaceae.</title>
        <authorList>
            <person name="Pitt A."/>
            <person name="Hahn M.W."/>
        </authorList>
    </citation>
    <scope>NUCLEOTIDE SEQUENCE [LARGE SCALE GENOMIC DNA]</scope>
    <source>
        <strain evidence="10 11">SP-Ram-0.45-NSY-1</strain>
    </source>
</reference>
<evidence type="ECO:0000256" key="2">
    <source>
        <dbReference type="ARBA" id="ARBA00008114"/>
    </source>
</evidence>
<dbReference type="EMBL" id="WFLM01000003">
    <property type="protein sequence ID" value="KAB8038682.1"/>
    <property type="molecule type" value="Genomic_DNA"/>
</dbReference>
<evidence type="ECO:0000259" key="9">
    <source>
        <dbReference type="Pfam" id="PF16916"/>
    </source>
</evidence>
<evidence type="ECO:0000256" key="1">
    <source>
        <dbReference type="ARBA" id="ARBA00004141"/>
    </source>
</evidence>
<dbReference type="AlphaFoldDB" id="A0A6N6VRF7"/>
<accession>A0A6N6VRF7</accession>
<dbReference type="Gene3D" id="3.30.70.1350">
    <property type="entry name" value="Cation efflux protein, cytoplasmic domain"/>
    <property type="match status" value="1"/>
</dbReference>
<protein>
    <submittedName>
        <fullName evidence="10">Cation diffusion facilitator family transporter</fullName>
    </submittedName>
</protein>
<evidence type="ECO:0000256" key="4">
    <source>
        <dbReference type="ARBA" id="ARBA00022692"/>
    </source>
</evidence>
<sequence>MQIEHSKDSLDSKIAQRAALTAALCAAVLALGKLILFLLTGSMVVALSAWDSTMDMLVSLVNRKIVKFSRLDPDNNHPYGHGRVESIAALGQGCLIIGGAIGIIASSARQIYDSLKGNVTLDFHADWRQVAFFVFAGMVSFYVTKMLKRNGDKLNSPALLADSEHYKVDLVTNIASGIAIFIVILFGNPILDPIIALVFSLYIIYGAFGLVKTSINELMDHDISDEIKIKAKKIIKETDSRVLDIHRFRGRKSGYKYFFDFHVTLPDELSFNEVHIIIEKIEDSLELEFDGDVIVHADPSSVRMSS</sequence>
<dbReference type="InterPro" id="IPR002524">
    <property type="entry name" value="Cation_efflux"/>
</dbReference>
<dbReference type="PANTHER" id="PTHR43840">
    <property type="entry name" value="MITOCHONDRIAL METAL TRANSPORTER 1-RELATED"/>
    <property type="match status" value="1"/>
</dbReference>
<dbReference type="NCBIfam" id="TIGR01297">
    <property type="entry name" value="CDF"/>
    <property type="match status" value="1"/>
</dbReference>
<evidence type="ECO:0000256" key="7">
    <source>
        <dbReference type="SAM" id="Phobius"/>
    </source>
</evidence>
<comment type="subcellular location">
    <subcellularLocation>
        <location evidence="1">Membrane</location>
        <topology evidence="1">Multi-pass membrane protein</topology>
    </subcellularLocation>
</comment>
<dbReference type="SUPFAM" id="SSF160240">
    <property type="entry name" value="Cation efflux protein cytoplasmic domain-like"/>
    <property type="match status" value="1"/>
</dbReference>
<dbReference type="GO" id="GO:0015086">
    <property type="term" value="F:cadmium ion transmembrane transporter activity"/>
    <property type="evidence" value="ECO:0007669"/>
    <property type="project" value="TreeGrafter"/>
</dbReference>
<evidence type="ECO:0000256" key="6">
    <source>
        <dbReference type="ARBA" id="ARBA00023136"/>
    </source>
</evidence>
<dbReference type="InterPro" id="IPR027470">
    <property type="entry name" value="Cation_efflux_CTD"/>
</dbReference>
<feature type="transmembrane region" description="Helical" evidence="7">
    <location>
        <begin position="20"/>
        <end position="50"/>
    </location>
</feature>
<dbReference type="Pfam" id="PF16916">
    <property type="entry name" value="ZT_dimer"/>
    <property type="match status" value="1"/>
</dbReference>
<organism evidence="10 11">
    <name type="scientific">Silvanigrella paludirubra</name>
    <dbReference type="NCBI Taxonomy" id="2499159"/>
    <lineage>
        <taxon>Bacteria</taxon>
        <taxon>Pseudomonadati</taxon>
        <taxon>Bdellovibrionota</taxon>
        <taxon>Oligoflexia</taxon>
        <taxon>Silvanigrellales</taxon>
        <taxon>Silvanigrellaceae</taxon>
        <taxon>Silvanigrella</taxon>
    </lineage>
</organism>
<dbReference type="OrthoDB" id="9806522at2"/>
<dbReference type="Pfam" id="PF01545">
    <property type="entry name" value="Cation_efflux"/>
    <property type="match status" value="1"/>
</dbReference>
<feature type="domain" description="Cation efflux protein transmembrane" evidence="8">
    <location>
        <begin position="21"/>
        <end position="219"/>
    </location>
</feature>
<dbReference type="RefSeq" id="WP_153419904.1">
    <property type="nucleotide sequence ID" value="NZ_WFLM01000003.1"/>
</dbReference>
<dbReference type="PANTHER" id="PTHR43840:SF15">
    <property type="entry name" value="MITOCHONDRIAL METAL TRANSPORTER 1-RELATED"/>
    <property type="match status" value="1"/>
</dbReference>
<dbReference type="GO" id="GO:0005886">
    <property type="term" value="C:plasma membrane"/>
    <property type="evidence" value="ECO:0007669"/>
    <property type="project" value="TreeGrafter"/>
</dbReference>
<keyword evidence="11" id="KW-1185">Reference proteome</keyword>
<feature type="domain" description="Cation efflux protein cytoplasmic" evidence="9">
    <location>
        <begin position="225"/>
        <end position="299"/>
    </location>
</feature>
<comment type="caution">
    <text evidence="10">The sequence shown here is derived from an EMBL/GenBank/DDBJ whole genome shotgun (WGS) entry which is preliminary data.</text>
</comment>
<evidence type="ECO:0000313" key="11">
    <source>
        <dbReference type="Proteomes" id="UP000437748"/>
    </source>
</evidence>
<gene>
    <name evidence="10" type="ORF">GCL60_07410</name>
</gene>
<evidence type="ECO:0000256" key="3">
    <source>
        <dbReference type="ARBA" id="ARBA00022448"/>
    </source>
</evidence>
<feature type="transmembrane region" description="Helical" evidence="7">
    <location>
        <begin position="168"/>
        <end position="187"/>
    </location>
</feature>
<dbReference type="InterPro" id="IPR036837">
    <property type="entry name" value="Cation_efflux_CTD_sf"/>
</dbReference>
<dbReference type="SUPFAM" id="SSF161111">
    <property type="entry name" value="Cation efflux protein transmembrane domain-like"/>
    <property type="match status" value="1"/>
</dbReference>
<dbReference type="GO" id="GO:0015341">
    <property type="term" value="F:zinc efflux antiporter activity"/>
    <property type="evidence" value="ECO:0007669"/>
    <property type="project" value="TreeGrafter"/>
</dbReference>
<feature type="transmembrane region" description="Helical" evidence="7">
    <location>
        <begin position="130"/>
        <end position="147"/>
    </location>
</feature>
<evidence type="ECO:0000313" key="10">
    <source>
        <dbReference type="EMBL" id="KAB8038682.1"/>
    </source>
</evidence>
<keyword evidence="4 7" id="KW-0812">Transmembrane</keyword>
<dbReference type="InterPro" id="IPR050291">
    <property type="entry name" value="CDF_Transporter"/>
</dbReference>
<dbReference type="InterPro" id="IPR027469">
    <property type="entry name" value="Cation_efflux_TMD_sf"/>
</dbReference>
<dbReference type="GO" id="GO:0015093">
    <property type="term" value="F:ferrous iron transmembrane transporter activity"/>
    <property type="evidence" value="ECO:0007669"/>
    <property type="project" value="TreeGrafter"/>
</dbReference>
<name>A0A6N6VRF7_9BACT</name>
<dbReference type="Gene3D" id="1.20.1510.10">
    <property type="entry name" value="Cation efflux protein transmembrane domain"/>
    <property type="match status" value="1"/>
</dbReference>
<dbReference type="Proteomes" id="UP000437748">
    <property type="component" value="Unassembled WGS sequence"/>
</dbReference>
<dbReference type="GO" id="GO:0006882">
    <property type="term" value="P:intracellular zinc ion homeostasis"/>
    <property type="evidence" value="ECO:0007669"/>
    <property type="project" value="TreeGrafter"/>
</dbReference>
<evidence type="ECO:0000259" key="8">
    <source>
        <dbReference type="Pfam" id="PF01545"/>
    </source>
</evidence>
<dbReference type="InterPro" id="IPR058533">
    <property type="entry name" value="Cation_efflux_TM"/>
</dbReference>
<proteinExistence type="inferred from homology"/>
<evidence type="ECO:0000256" key="5">
    <source>
        <dbReference type="ARBA" id="ARBA00022989"/>
    </source>
</evidence>
<feature type="transmembrane region" description="Helical" evidence="7">
    <location>
        <begin position="193"/>
        <end position="211"/>
    </location>
</feature>
<comment type="similarity">
    <text evidence="2">Belongs to the cation diffusion facilitator (CDF) transporter (TC 2.A.4) family.</text>
</comment>
<keyword evidence="3" id="KW-0813">Transport</keyword>